<keyword evidence="4" id="KW-1185">Reference proteome</keyword>
<dbReference type="AlphaFoldDB" id="A0A0S4J8D7"/>
<sequence>MTAPVEGSSSANSTTASRGSLFQLISVGLLFVSFIFLIVSAATTGWIVVGSTNIGLFTVCGGGYCGSTLNAFANQSSCQSRDQAAQAFIVLAILTIFPLLCIVAIRRFIGHTEVGALVNKYIPWWIDVITAAVIVFFLTITWGAVANYYTDCVCNNVGSTACGLNYGVLLFLARDENNEVKPVHTHQPPHQQSSNLDNTQPDAAHAA</sequence>
<evidence type="ECO:0000256" key="1">
    <source>
        <dbReference type="SAM" id="MobiDB-lite"/>
    </source>
</evidence>
<evidence type="ECO:0000313" key="3">
    <source>
        <dbReference type="EMBL" id="CUG68014.1"/>
    </source>
</evidence>
<evidence type="ECO:0000313" key="4">
    <source>
        <dbReference type="Proteomes" id="UP000051952"/>
    </source>
</evidence>
<feature type="transmembrane region" description="Helical" evidence="2">
    <location>
        <begin position="121"/>
        <end position="140"/>
    </location>
</feature>
<feature type="compositionally biased region" description="Polar residues" evidence="1">
    <location>
        <begin position="188"/>
        <end position="201"/>
    </location>
</feature>
<accession>A0A0S4J8D7</accession>
<feature type="transmembrane region" description="Helical" evidence="2">
    <location>
        <begin position="85"/>
        <end position="109"/>
    </location>
</feature>
<dbReference type="Proteomes" id="UP000051952">
    <property type="component" value="Unassembled WGS sequence"/>
</dbReference>
<feature type="region of interest" description="Disordered" evidence="1">
    <location>
        <begin position="181"/>
        <end position="207"/>
    </location>
</feature>
<dbReference type="VEuPathDB" id="TriTrypDB:BSAL_83025"/>
<gene>
    <name evidence="3" type="ORF">BSAL_83025</name>
</gene>
<keyword evidence="2" id="KW-1133">Transmembrane helix</keyword>
<keyword evidence="2" id="KW-0472">Membrane</keyword>
<evidence type="ECO:0000256" key="2">
    <source>
        <dbReference type="SAM" id="Phobius"/>
    </source>
</evidence>
<reference evidence="4" key="1">
    <citation type="submission" date="2015-09" db="EMBL/GenBank/DDBJ databases">
        <authorList>
            <consortium name="Pathogen Informatics"/>
        </authorList>
    </citation>
    <scope>NUCLEOTIDE SEQUENCE [LARGE SCALE GENOMIC DNA]</scope>
    <source>
        <strain evidence="4">Lake Konstanz</strain>
    </source>
</reference>
<protein>
    <submittedName>
        <fullName evidence="3">Membrane-associated protein, putative</fullName>
    </submittedName>
</protein>
<feature type="transmembrane region" description="Helical" evidence="2">
    <location>
        <begin position="21"/>
        <end position="48"/>
    </location>
</feature>
<proteinExistence type="predicted"/>
<keyword evidence="2" id="KW-0812">Transmembrane</keyword>
<name>A0A0S4J8D7_BODSA</name>
<dbReference type="EMBL" id="CYKH01000929">
    <property type="protein sequence ID" value="CUG68014.1"/>
    <property type="molecule type" value="Genomic_DNA"/>
</dbReference>
<feature type="transmembrane region" description="Helical" evidence="2">
    <location>
        <begin position="54"/>
        <end position="73"/>
    </location>
</feature>
<organism evidence="3 4">
    <name type="scientific">Bodo saltans</name>
    <name type="common">Flagellated protozoan</name>
    <dbReference type="NCBI Taxonomy" id="75058"/>
    <lineage>
        <taxon>Eukaryota</taxon>
        <taxon>Discoba</taxon>
        <taxon>Euglenozoa</taxon>
        <taxon>Kinetoplastea</taxon>
        <taxon>Metakinetoplastina</taxon>
        <taxon>Eubodonida</taxon>
        <taxon>Bodonidae</taxon>
        <taxon>Bodo</taxon>
    </lineage>
</organism>